<dbReference type="AlphaFoldDB" id="A0A6C0F6U8"/>
<organism evidence="1">
    <name type="scientific">viral metagenome</name>
    <dbReference type="NCBI Taxonomy" id="1070528"/>
    <lineage>
        <taxon>unclassified sequences</taxon>
        <taxon>metagenomes</taxon>
        <taxon>organismal metagenomes</taxon>
    </lineage>
</organism>
<reference evidence="1" key="1">
    <citation type="journal article" date="2020" name="Nature">
        <title>Giant virus diversity and host interactions through global metagenomics.</title>
        <authorList>
            <person name="Schulz F."/>
            <person name="Roux S."/>
            <person name="Paez-Espino D."/>
            <person name="Jungbluth S."/>
            <person name="Walsh D.A."/>
            <person name="Denef V.J."/>
            <person name="McMahon K.D."/>
            <person name="Konstantinidis K.T."/>
            <person name="Eloe-Fadrosh E.A."/>
            <person name="Kyrpides N.C."/>
            <person name="Woyke T."/>
        </authorList>
    </citation>
    <scope>NUCLEOTIDE SEQUENCE</scope>
    <source>
        <strain evidence="1">GVMAG-S-ERX555997-44</strain>
    </source>
</reference>
<sequence>MSYVLYYSKYCENCKKILYKVGKDKIKEDIHFLCIDKRKVIKDKIYITLSDGKELLMPNEIKEVPALLLLNRGNRIIYGDEILKLFNPILKNTKENKINGGEPLAFSNYEMGATLSDNYSYLDQNSDDLSTKGEGGLRQMHSFATYNLKDEIETPPETFISEKIKSGNVSKLLTKLQEERNKEMHNKTMI</sequence>
<dbReference type="EMBL" id="MN738798">
    <property type="protein sequence ID" value="QHT37536.1"/>
    <property type="molecule type" value="Genomic_DNA"/>
</dbReference>
<proteinExistence type="predicted"/>
<name>A0A6C0F6U8_9ZZZZ</name>
<evidence type="ECO:0000313" key="1">
    <source>
        <dbReference type="EMBL" id="QHT37536.1"/>
    </source>
</evidence>
<accession>A0A6C0F6U8</accession>
<protein>
    <submittedName>
        <fullName evidence="1">Uncharacterized protein</fullName>
    </submittedName>
</protein>